<evidence type="ECO:0000313" key="3">
    <source>
        <dbReference type="Proteomes" id="UP001054821"/>
    </source>
</evidence>
<dbReference type="InterPro" id="IPR041588">
    <property type="entry name" value="Integrase_H2C2"/>
</dbReference>
<dbReference type="AlphaFoldDB" id="A0AAD4YJW0"/>
<comment type="caution">
    <text evidence="2">The sequence shown here is derived from an EMBL/GenBank/DDBJ whole genome shotgun (WGS) entry which is preliminary data.</text>
</comment>
<keyword evidence="3" id="KW-1185">Reference proteome</keyword>
<dbReference type="EMBL" id="JAJFAZ020000008">
    <property type="protein sequence ID" value="KAI5311725.1"/>
    <property type="molecule type" value="Genomic_DNA"/>
</dbReference>
<dbReference type="Pfam" id="PF17921">
    <property type="entry name" value="Integrase_H2C2"/>
    <property type="match status" value="1"/>
</dbReference>
<gene>
    <name evidence="2" type="ORF">L3X38_040898</name>
</gene>
<dbReference type="PANTHER" id="PTHR37984">
    <property type="entry name" value="PROTEIN CBG26694"/>
    <property type="match status" value="1"/>
</dbReference>
<reference evidence="2 3" key="1">
    <citation type="journal article" date="2022" name="G3 (Bethesda)">
        <title>Whole-genome sequence and methylome profiling of the almond [Prunus dulcis (Mill.) D.A. Webb] cultivar 'Nonpareil'.</title>
        <authorList>
            <person name="D'Amico-Willman K.M."/>
            <person name="Ouma W.Z."/>
            <person name="Meulia T."/>
            <person name="Sideli G.M."/>
            <person name="Gradziel T.M."/>
            <person name="Fresnedo-Ramirez J."/>
        </authorList>
    </citation>
    <scope>NUCLEOTIDE SEQUENCE [LARGE SCALE GENOMIC DNA]</scope>
    <source>
        <strain evidence="2">Clone GOH B32 T37-40</strain>
    </source>
</reference>
<dbReference type="Proteomes" id="UP001054821">
    <property type="component" value="Chromosome 8"/>
</dbReference>
<protein>
    <recommendedName>
        <fullName evidence="1">Integrase zinc-binding domain-containing protein</fullName>
    </recommendedName>
</protein>
<evidence type="ECO:0000259" key="1">
    <source>
        <dbReference type="Pfam" id="PF17921"/>
    </source>
</evidence>
<accession>A0AAD4YJW0</accession>
<name>A0AAD4YJW0_PRUDU</name>
<dbReference type="Gene3D" id="1.10.340.70">
    <property type="match status" value="1"/>
</dbReference>
<organism evidence="2 3">
    <name type="scientific">Prunus dulcis</name>
    <name type="common">Almond</name>
    <name type="synonym">Amygdalus dulcis</name>
    <dbReference type="NCBI Taxonomy" id="3755"/>
    <lineage>
        <taxon>Eukaryota</taxon>
        <taxon>Viridiplantae</taxon>
        <taxon>Streptophyta</taxon>
        <taxon>Embryophyta</taxon>
        <taxon>Tracheophyta</taxon>
        <taxon>Spermatophyta</taxon>
        <taxon>Magnoliopsida</taxon>
        <taxon>eudicotyledons</taxon>
        <taxon>Gunneridae</taxon>
        <taxon>Pentapetalae</taxon>
        <taxon>rosids</taxon>
        <taxon>fabids</taxon>
        <taxon>Rosales</taxon>
        <taxon>Rosaceae</taxon>
        <taxon>Amygdaloideae</taxon>
        <taxon>Amygdaleae</taxon>
        <taxon>Prunus</taxon>
    </lineage>
</organism>
<dbReference type="PANTHER" id="PTHR37984:SF5">
    <property type="entry name" value="PROTEIN NYNRIN-LIKE"/>
    <property type="match status" value="1"/>
</dbReference>
<evidence type="ECO:0000313" key="2">
    <source>
        <dbReference type="EMBL" id="KAI5311725.1"/>
    </source>
</evidence>
<dbReference type="InterPro" id="IPR050951">
    <property type="entry name" value="Retrovirus_Pol_polyprotein"/>
</dbReference>
<sequence length="181" mass="20761">MLVTMPQKVVGFEFLKELYEVDEDFKEIWSKCVRNQSVTDFHLFDGYLFKGNKLCILETFLRKKLIRDLYRGSLSGHLGRDKTIAGMEERYYWPQLKKDVGKMMQKCYTCQVGEEACSLDVVVLANDEVIGVLGSFWQLDENSVKLLKSLPKGKMGRDGRMGLEIAEVLEVRDKACSPDVC</sequence>
<proteinExistence type="predicted"/>
<feature type="domain" description="Integrase zinc-binding" evidence="1">
    <location>
        <begin position="61"/>
        <end position="111"/>
    </location>
</feature>